<proteinExistence type="predicted"/>
<dbReference type="GO" id="GO:0006508">
    <property type="term" value="P:proteolysis"/>
    <property type="evidence" value="ECO:0007669"/>
    <property type="project" value="UniProtKB-KW"/>
</dbReference>
<evidence type="ECO:0000256" key="3">
    <source>
        <dbReference type="ARBA" id="ARBA00022989"/>
    </source>
</evidence>
<accession>A0A7C9RJV9</accession>
<dbReference type="GO" id="GO:0008237">
    <property type="term" value="F:metallopeptidase activity"/>
    <property type="evidence" value="ECO:0007669"/>
    <property type="project" value="UniProtKB-KW"/>
</dbReference>
<dbReference type="Pfam" id="PF04228">
    <property type="entry name" value="Zn_peptidase"/>
    <property type="match status" value="1"/>
</dbReference>
<keyword evidence="4" id="KW-0472">Membrane</keyword>
<comment type="caution">
    <text evidence="5">The sequence shown here is derived from an EMBL/GenBank/DDBJ whole genome shotgun (WGS) entry which is preliminary data.</text>
</comment>
<dbReference type="PANTHER" id="PTHR30168">
    <property type="entry name" value="PUTATIVE MEMBRANE PROTEIN YPFJ"/>
    <property type="match status" value="1"/>
</dbReference>
<dbReference type="PANTHER" id="PTHR30168:SF0">
    <property type="entry name" value="INNER MEMBRANE PROTEIN"/>
    <property type="match status" value="1"/>
</dbReference>
<evidence type="ECO:0000313" key="5">
    <source>
        <dbReference type="EMBL" id="NGX99323.1"/>
    </source>
</evidence>
<evidence type="ECO:0000313" key="6">
    <source>
        <dbReference type="Proteomes" id="UP000480266"/>
    </source>
</evidence>
<dbReference type="InterPro" id="IPR007343">
    <property type="entry name" value="Uncharacterised_pept_Zn_put"/>
</dbReference>
<keyword evidence="5" id="KW-0645">Protease</keyword>
<keyword evidence="2" id="KW-0812">Transmembrane</keyword>
<keyword evidence="5" id="KW-0378">Hydrolase</keyword>
<evidence type="ECO:0000256" key="4">
    <source>
        <dbReference type="ARBA" id="ARBA00023136"/>
    </source>
</evidence>
<comment type="subcellular location">
    <subcellularLocation>
        <location evidence="1">Membrane</location>
        <topology evidence="1">Single-pass membrane protein</topology>
    </subcellularLocation>
</comment>
<dbReference type="AlphaFoldDB" id="A0A7C9RJV9"/>
<dbReference type="GO" id="GO:0016020">
    <property type="term" value="C:membrane"/>
    <property type="evidence" value="ECO:0007669"/>
    <property type="project" value="UniProtKB-SubCell"/>
</dbReference>
<dbReference type="EMBL" id="JAAMRR010001547">
    <property type="protein sequence ID" value="NGX99323.1"/>
    <property type="molecule type" value="Genomic_DNA"/>
</dbReference>
<organism evidence="5 6">
    <name type="scientific">Candidatus Afipia apatlaquensis</name>
    <dbReference type="NCBI Taxonomy" id="2712852"/>
    <lineage>
        <taxon>Bacteria</taxon>
        <taxon>Pseudomonadati</taxon>
        <taxon>Pseudomonadota</taxon>
        <taxon>Alphaproteobacteria</taxon>
        <taxon>Hyphomicrobiales</taxon>
        <taxon>Nitrobacteraceae</taxon>
        <taxon>Afipia</taxon>
    </lineage>
</organism>
<keyword evidence="5" id="KW-0482">Metalloprotease</keyword>
<sequence>AQSAMGPFYCPPDKQIFLDTGFFREVETRFRGCSGNACKSTAAYIRAHEAGHHSQNRLGMRDKARQMQERAGSKAEANAIQVRVELQADCLSGVWVNREEKKRPGFLEAGDIDAALQTASAIGDDTLQRQAQGRVVPDSFTHGSAAQRKRWFMTGYQQGSVQACNTFAPGVQL</sequence>
<gene>
    <name evidence="5" type="ORF">G4V63_30235</name>
</gene>
<feature type="non-terminal residue" evidence="5">
    <location>
        <position position="1"/>
    </location>
</feature>
<protein>
    <submittedName>
        <fullName evidence="5">Metalloprotease</fullName>
    </submittedName>
</protein>
<dbReference type="Proteomes" id="UP000480266">
    <property type="component" value="Unassembled WGS sequence"/>
</dbReference>
<keyword evidence="3" id="KW-1133">Transmembrane helix</keyword>
<keyword evidence="6" id="KW-1185">Reference proteome</keyword>
<name>A0A7C9RJV9_9BRAD</name>
<evidence type="ECO:0000256" key="2">
    <source>
        <dbReference type="ARBA" id="ARBA00022692"/>
    </source>
</evidence>
<evidence type="ECO:0000256" key="1">
    <source>
        <dbReference type="ARBA" id="ARBA00004167"/>
    </source>
</evidence>
<reference evidence="5" key="1">
    <citation type="submission" date="2020-02" db="EMBL/GenBank/DDBJ databases">
        <title>Draft genome sequence of Candidatus Afipia apatlaquensis IBT-C3, a potential strain for decolorization of textile dyes.</title>
        <authorList>
            <person name="Sanchez-Reyes A."/>
            <person name="Breton-Deval L."/>
            <person name="Mangelson H."/>
            <person name="Sanchez-Flores A."/>
        </authorList>
    </citation>
    <scope>NUCLEOTIDE SEQUENCE [LARGE SCALE GENOMIC DNA]</scope>
    <source>
        <strain evidence="5">IBT-C3</strain>
    </source>
</reference>